<protein>
    <recommendedName>
        <fullName evidence="3">Haloacid dehalogenase</fullName>
    </recommendedName>
</protein>
<comment type="caution">
    <text evidence="1">The sequence shown here is derived from an EMBL/GenBank/DDBJ whole genome shotgun (WGS) entry which is preliminary data.</text>
</comment>
<accession>A0A402BBT9</accession>
<keyword evidence="2" id="KW-1185">Reference proteome</keyword>
<sequence>MKIAVDIDGTLCWSNLPVFLDECNRQFNLNIDPDILNNLESKDAFYVLPEVQAARSEHPYLDDELAWIEFRERCLLASLPLDDAAIGVAKLASIGEIIYYTSRYSETPEIQKEIEEATFSWLKYQKLINYEQVVFCNRIQGKVLEILKIAKNDNIILIDDSYVRILEEIKQLQKHEYVLLQERLLLIAMRAYERELPSTDLNIVPLSSWEDIEIILERIQAHGTDEQCCPHHEPIYGDIIS</sequence>
<dbReference type="Proteomes" id="UP000287171">
    <property type="component" value="Unassembled WGS sequence"/>
</dbReference>
<gene>
    <name evidence="1" type="ORF">KDA_43370</name>
</gene>
<reference evidence="2" key="1">
    <citation type="submission" date="2018-12" db="EMBL/GenBank/DDBJ databases">
        <title>Tengunoibacter tsumagoiensis gen. nov., sp. nov., Dictyobacter kobayashii sp. nov., D. alpinus sp. nov., and D. joshuensis sp. nov. and description of Dictyobacteraceae fam. nov. within the order Ktedonobacterales isolated from Tengu-no-mugimeshi.</title>
        <authorList>
            <person name="Wang C.M."/>
            <person name="Zheng Y."/>
            <person name="Sakai Y."/>
            <person name="Toyoda A."/>
            <person name="Minakuchi Y."/>
            <person name="Abe K."/>
            <person name="Yokota A."/>
            <person name="Yabe S."/>
        </authorList>
    </citation>
    <scope>NUCLEOTIDE SEQUENCE [LARGE SCALE GENOMIC DNA]</scope>
    <source>
        <strain evidence="2">Uno16</strain>
    </source>
</reference>
<organism evidence="1 2">
    <name type="scientific">Dictyobacter alpinus</name>
    <dbReference type="NCBI Taxonomy" id="2014873"/>
    <lineage>
        <taxon>Bacteria</taxon>
        <taxon>Bacillati</taxon>
        <taxon>Chloroflexota</taxon>
        <taxon>Ktedonobacteria</taxon>
        <taxon>Ktedonobacterales</taxon>
        <taxon>Dictyobacteraceae</taxon>
        <taxon>Dictyobacter</taxon>
    </lineage>
</organism>
<evidence type="ECO:0000313" key="1">
    <source>
        <dbReference type="EMBL" id="GCE28853.1"/>
    </source>
</evidence>
<name>A0A402BBT9_9CHLR</name>
<dbReference type="Gene3D" id="3.40.50.1000">
    <property type="entry name" value="HAD superfamily/HAD-like"/>
    <property type="match status" value="1"/>
</dbReference>
<evidence type="ECO:0000313" key="2">
    <source>
        <dbReference type="Proteomes" id="UP000287171"/>
    </source>
</evidence>
<dbReference type="RefSeq" id="WP_126629026.1">
    <property type="nucleotide sequence ID" value="NZ_BIFT01000001.1"/>
</dbReference>
<dbReference type="AlphaFoldDB" id="A0A402BBT9"/>
<dbReference type="InterPro" id="IPR023214">
    <property type="entry name" value="HAD_sf"/>
</dbReference>
<proteinExistence type="predicted"/>
<dbReference type="OrthoDB" id="156618at2"/>
<dbReference type="EMBL" id="BIFT01000001">
    <property type="protein sequence ID" value="GCE28853.1"/>
    <property type="molecule type" value="Genomic_DNA"/>
</dbReference>
<evidence type="ECO:0008006" key="3">
    <source>
        <dbReference type="Google" id="ProtNLM"/>
    </source>
</evidence>